<dbReference type="EMBL" id="CP006763">
    <property type="protein sequence ID" value="AGY77994.1"/>
    <property type="molecule type" value="Genomic_DNA"/>
</dbReference>
<dbReference type="RefSeq" id="WP_023163418.1">
    <property type="nucleotide sequence ID" value="NC_022592.1"/>
</dbReference>
<organism evidence="1 2">
    <name type="scientific">Clostridium autoethanogenum DSM 10061</name>
    <dbReference type="NCBI Taxonomy" id="1341692"/>
    <lineage>
        <taxon>Bacteria</taxon>
        <taxon>Bacillati</taxon>
        <taxon>Bacillota</taxon>
        <taxon>Clostridia</taxon>
        <taxon>Eubacteriales</taxon>
        <taxon>Clostridiaceae</taxon>
        <taxon>Clostridium</taxon>
    </lineage>
</organism>
<gene>
    <name evidence="1" type="ORF">CAETHG_3793</name>
</gene>
<sequence length="108" mass="12100">MYNARWANEWKQEYDKRNNPQLLGHVLGIVVEIDPIKVSVLDGQAFFYGKNLIVGDKLKGYTETVTMSIDGGENISATITHIGLQISDKVICQFTNDNQTLIVIDKVS</sequence>
<dbReference type="Proteomes" id="UP000017590">
    <property type="component" value="Chromosome"/>
</dbReference>
<evidence type="ECO:0000313" key="1">
    <source>
        <dbReference type="EMBL" id="AGY77994.1"/>
    </source>
</evidence>
<keyword evidence="2" id="KW-1185">Reference proteome</keyword>
<name>A0ABN4BJW8_9CLOT</name>
<reference evidence="2" key="1">
    <citation type="journal article" date="2014" name="Biotechnol. Biofuels">
        <title>Comparison of single-molecule sequencing and hybrid approaches for finishing the genome of Clostridium autoethanogenum and analysis of CRISPR systems in industrial relevant Clostridia.</title>
        <authorList>
            <person name="Brown S.D."/>
            <person name="Nagaraju S."/>
            <person name="Utturkar S."/>
            <person name="De Tissera S."/>
            <person name="Segovia S."/>
            <person name="Mitchell W."/>
            <person name="Land M.L."/>
            <person name="Dassanayake A."/>
            <person name="Kopke M."/>
        </authorList>
    </citation>
    <scope>NUCLEOTIDE SEQUENCE [LARGE SCALE GENOMIC DNA]</scope>
    <source>
        <strain evidence="2">DSM 10061</strain>
    </source>
</reference>
<dbReference type="InterPro" id="IPR022555">
    <property type="entry name" value="DUF2577"/>
</dbReference>
<proteinExistence type="predicted"/>
<evidence type="ECO:0000313" key="2">
    <source>
        <dbReference type="Proteomes" id="UP000017590"/>
    </source>
</evidence>
<dbReference type="Pfam" id="PF10844">
    <property type="entry name" value="DUF2577"/>
    <property type="match status" value="1"/>
</dbReference>
<protein>
    <submittedName>
        <fullName evidence="1">DUF2577 domain-containing protein</fullName>
    </submittedName>
</protein>
<accession>A0ABN4BJW8</accession>